<evidence type="ECO:0000256" key="1">
    <source>
        <dbReference type="SAM" id="Phobius"/>
    </source>
</evidence>
<protein>
    <submittedName>
        <fullName evidence="2">Uncharacterized protein</fullName>
    </submittedName>
</protein>
<comment type="caution">
    <text evidence="2">The sequence shown here is derived from an EMBL/GenBank/DDBJ whole genome shotgun (WGS) entry which is preliminary data.</text>
</comment>
<dbReference type="AlphaFoldDB" id="A0A9X4L161"/>
<keyword evidence="1" id="KW-0472">Membrane</keyword>
<reference evidence="2" key="1">
    <citation type="submission" date="2022-10" db="EMBL/GenBank/DDBJ databases">
        <title>Comparative genomic analysis of Cohnella hashimotonis sp. nov., isolated from the International Space Station.</title>
        <authorList>
            <person name="Simpson A."/>
            <person name="Venkateswaran K."/>
        </authorList>
    </citation>
    <scope>NUCLEOTIDE SEQUENCE</scope>
    <source>
        <strain evidence="2">DSM 28161</strain>
    </source>
</reference>
<sequence length="74" mass="8895">MIAILIVYASVAVAEWRYIHRSKRKKRTYYIIFGSMSFLFLLSEFLFAIKQWFQMSVWIEAVFGPLERVLLGQW</sequence>
<keyword evidence="1" id="KW-1133">Transmembrane helix</keyword>
<proteinExistence type="predicted"/>
<gene>
    <name evidence="2" type="ORF">OMP40_36850</name>
</gene>
<organism evidence="2 3">
    <name type="scientific">Cohnella rhizosphaerae</name>
    <dbReference type="NCBI Taxonomy" id="1457232"/>
    <lineage>
        <taxon>Bacteria</taxon>
        <taxon>Bacillati</taxon>
        <taxon>Bacillota</taxon>
        <taxon>Bacilli</taxon>
        <taxon>Bacillales</taxon>
        <taxon>Paenibacillaceae</taxon>
        <taxon>Cohnella</taxon>
    </lineage>
</organism>
<dbReference type="RefSeq" id="WP_277538983.1">
    <property type="nucleotide sequence ID" value="NZ_JAPDIA010000009.1"/>
</dbReference>
<dbReference type="Proteomes" id="UP001153404">
    <property type="component" value="Unassembled WGS sequence"/>
</dbReference>
<name>A0A9X4L161_9BACL</name>
<evidence type="ECO:0000313" key="2">
    <source>
        <dbReference type="EMBL" id="MDG0814231.1"/>
    </source>
</evidence>
<feature type="transmembrane region" description="Helical" evidence="1">
    <location>
        <begin position="30"/>
        <end position="49"/>
    </location>
</feature>
<evidence type="ECO:0000313" key="3">
    <source>
        <dbReference type="Proteomes" id="UP001153404"/>
    </source>
</evidence>
<accession>A0A9X4L161</accession>
<keyword evidence="1" id="KW-0812">Transmembrane</keyword>
<keyword evidence="3" id="KW-1185">Reference proteome</keyword>
<dbReference type="EMBL" id="JAPDIA010000009">
    <property type="protein sequence ID" value="MDG0814231.1"/>
    <property type="molecule type" value="Genomic_DNA"/>
</dbReference>